<name>A0A7X3JXW8_9BACL</name>
<keyword evidence="2" id="KW-1185">Reference proteome</keyword>
<gene>
    <name evidence="1" type="ORF">EDM21_02440</name>
</gene>
<protein>
    <submittedName>
        <fullName evidence="1">Uncharacterized protein</fullName>
    </submittedName>
</protein>
<dbReference type="Proteomes" id="UP000490800">
    <property type="component" value="Unassembled WGS sequence"/>
</dbReference>
<organism evidence="1 2">
    <name type="scientific">Paenibacillus lutrae</name>
    <dbReference type="NCBI Taxonomy" id="2078573"/>
    <lineage>
        <taxon>Bacteria</taxon>
        <taxon>Bacillati</taxon>
        <taxon>Bacillota</taxon>
        <taxon>Bacilli</taxon>
        <taxon>Bacillales</taxon>
        <taxon>Paenibacillaceae</taxon>
        <taxon>Paenibacillus</taxon>
    </lineage>
</organism>
<evidence type="ECO:0000313" key="2">
    <source>
        <dbReference type="Proteomes" id="UP000490800"/>
    </source>
</evidence>
<proteinExistence type="predicted"/>
<accession>A0A7X3JXW8</accession>
<comment type="caution">
    <text evidence="1">The sequence shown here is derived from an EMBL/GenBank/DDBJ whole genome shotgun (WGS) entry which is preliminary data.</text>
</comment>
<sequence length="151" mass="15399">MKEKVIELPTFDSVQVTGSQTIGQDLQVGGSQTIGTHLNVTGSQTIGTHLNVSGSQTISGSLQVNGSEAILNHLGVGGTVTAGDSIRTALQLAATNQAALPASIPSVQQVRYYNPGAANQPGLVLTGTDGLTYVLFVDVSSGTPNLAIQRA</sequence>
<dbReference type="OrthoDB" id="2647189at2"/>
<dbReference type="EMBL" id="RHLK01000001">
    <property type="protein sequence ID" value="MVO98402.1"/>
    <property type="molecule type" value="Genomic_DNA"/>
</dbReference>
<dbReference type="AlphaFoldDB" id="A0A7X3JXW8"/>
<evidence type="ECO:0000313" key="1">
    <source>
        <dbReference type="EMBL" id="MVO98402.1"/>
    </source>
</evidence>
<reference evidence="1 2" key="1">
    <citation type="journal article" date="2019" name="Microorganisms">
        <title>Paenibacillus lutrae sp. nov., A Chitinolytic Species Isolated from A River Otter in Castril Natural Park, Granada, Spain.</title>
        <authorList>
            <person name="Rodriguez M."/>
            <person name="Reina J.C."/>
            <person name="Bejar V."/>
            <person name="Llamas I."/>
        </authorList>
    </citation>
    <scope>NUCLEOTIDE SEQUENCE [LARGE SCALE GENOMIC DNA]</scope>
    <source>
        <strain evidence="1 2">N10</strain>
    </source>
</reference>